<feature type="binding site" evidence="10">
    <location>
        <begin position="227"/>
        <end position="228"/>
    </location>
    <ligand>
        <name>FAD</name>
        <dbReference type="ChEBI" id="CHEBI:57692"/>
    </ligand>
</feature>
<dbReference type="InterPro" id="IPR029041">
    <property type="entry name" value="FAD-linked_oxidoreductase-like"/>
</dbReference>
<keyword evidence="7" id="KW-0642">Proline metabolism</keyword>
<dbReference type="UniPathway" id="UPA00261">
    <property type="reaction ID" value="UER00373"/>
</dbReference>
<evidence type="ECO:0000313" key="12">
    <source>
        <dbReference type="EMBL" id="THF83665.1"/>
    </source>
</evidence>
<evidence type="ECO:0000256" key="6">
    <source>
        <dbReference type="ARBA" id="ARBA00023002"/>
    </source>
</evidence>
<name>A0A4S4C8H4_9BACL</name>
<proteinExistence type="predicted"/>
<reference evidence="12 13" key="1">
    <citation type="submission" date="2019-04" db="EMBL/GenBank/DDBJ databases">
        <title>Cohnella sp. nov. isolated from preserved vegetables.</title>
        <authorList>
            <person name="Lin S.-Y."/>
            <person name="Hung M.-H."/>
            <person name="Young C.-C."/>
        </authorList>
    </citation>
    <scope>NUCLEOTIDE SEQUENCE [LARGE SCALE GENOMIC DNA]</scope>
    <source>
        <strain evidence="12 13">CC-MHH1044</strain>
    </source>
</reference>
<dbReference type="Pfam" id="PF01619">
    <property type="entry name" value="Pro_dh"/>
    <property type="match status" value="1"/>
</dbReference>
<comment type="caution">
    <text evidence="12">The sequence shown here is derived from an EMBL/GenBank/DDBJ whole genome shotgun (WGS) entry which is preliminary data.</text>
</comment>
<evidence type="ECO:0000256" key="3">
    <source>
        <dbReference type="ARBA" id="ARBA00022630"/>
    </source>
</evidence>
<protein>
    <recommendedName>
        <fullName evidence="2">proline dehydrogenase</fullName>
        <ecNumber evidence="2">1.5.5.2</ecNumber>
    </recommendedName>
</protein>
<evidence type="ECO:0000256" key="1">
    <source>
        <dbReference type="ARBA" id="ARBA00004739"/>
    </source>
</evidence>
<evidence type="ECO:0000256" key="2">
    <source>
        <dbReference type="ARBA" id="ARBA00012695"/>
    </source>
</evidence>
<keyword evidence="4 10" id="KW-0547">Nucleotide-binding</keyword>
<dbReference type="GO" id="GO:0000166">
    <property type="term" value="F:nucleotide binding"/>
    <property type="evidence" value="ECO:0007669"/>
    <property type="project" value="UniProtKB-KW"/>
</dbReference>
<feature type="binding site" evidence="9">
    <location>
        <position position="100"/>
    </location>
    <ligand>
        <name>substrate</name>
    </ligand>
</feature>
<evidence type="ECO:0000256" key="4">
    <source>
        <dbReference type="ARBA" id="ARBA00022741"/>
    </source>
</evidence>
<dbReference type="PANTHER" id="PTHR13914">
    <property type="entry name" value="PROLINE OXIDASE"/>
    <property type="match status" value="1"/>
</dbReference>
<dbReference type="GO" id="GO:0004657">
    <property type="term" value="F:proline dehydrogenase activity"/>
    <property type="evidence" value="ECO:0007669"/>
    <property type="project" value="UniProtKB-EC"/>
</dbReference>
<comment type="cofactor">
    <cofactor evidence="10">
        <name>FAD</name>
        <dbReference type="ChEBI" id="CHEBI:57692"/>
    </cofactor>
    <text evidence="10">Binds 1 FAD per subunit.</text>
</comment>
<dbReference type="InterPro" id="IPR002872">
    <property type="entry name" value="Proline_DH_dom"/>
</dbReference>
<keyword evidence="13" id="KW-1185">Reference proteome</keyword>
<dbReference type="InterPro" id="IPR015659">
    <property type="entry name" value="Proline_oxidase"/>
</dbReference>
<sequence length="307" mass="34809">MGWGSEGYRRGMRALFANRTVARRLAQHGARLAERFVAGRDRTAALLVVQRLNRLGIAATLDHLGESVRSLDEATACREEYMRLLEGVRLQRADSTVSVKPTQMGLALDAEACCRNVRLIAERARKAGTSVCLDMEDARYTDATLELVRRLRAEGYANVTTVLQAYLRRSEADAARLLEEGVPLRLVKGAYQEKKEIAFPNSGDVLHQLNKLIRLHLDAGAFVAIGSHDERVLRAVRSHAQQAGIDKSRFEFQMLYGLRMEEQAKLAAQGYRVRCYVPYGQDWYPYFTRRLAEKPANLWLVLRNLFR</sequence>
<dbReference type="EMBL" id="SSOB01000003">
    <property type="protein sequence ID" value="THF83665.1"/>
    <property type="molecule type" value="Genomic_DNA"/>
</dbReference>
<organism evidence="12 13">
    <name type="scientific">Cohnella fermenti</name>
    <dbReference type="NCBI Taxonomy" id="2565925"/>
    <lineage>
        <taxon>Bacteria</taxon>
        <taxon>Bacillati</taxon>
        <taxon>Bacillota</taxon>
        <taxon>Bacilli</taxon>
        <taxon>Bacillales</taxon>
        <taxon>Paenibacillaceae</taxon>
        <taxon>Cohnella</taxon>
    </lineage>
</organism>
<keyword evidence="5 10" id="KW-0274">FAD</keyword>
<evidence type="ECO:0000256" key="9">
    <source>
        <dbReference type="PIRSR" id="PIRSR000196-1"/>
    </source>
</evidence>
<dbReference type="PANTHER" id="PTHR13914:SF0">
    <property type="entry name" value="PROLINE DEHYDROGENASE 1, MITOCHONDRIAL"/>
    <property type="match status" value="1"/>
</dbReference>
<feature type="binding site" evidence="10">
    <location>
        <position position="164"/>
    </location>
    <ligand>
        <name>FAD</name>
        <dbReference type="ChEBI" id="CHEBI:57692"/>
    </ligand>
</feature>
<gene>
    <name evidence="12" type="ORF">E6C55_02940</name>
</gene>
<evidence type="ECO:0000256" key="8">
    <source>
        <dbReference type="ARBA" id="ARBA00048779"/>
    </source>
</evidence>
<evidence type="ECO:0000259" key="11">
    <source>
        <dbReference type="Pfam" id="PF01619"/>
    </source>
</evidence>
<dbReference type="GO" id="GO:0010133">
    <property type="term" value="P:L-proline catabolic process to L-glutamate"/>
    <property type="evidence" value="ECO:0007669"/>
    <property type="project" value="UniProtKB-UniPathway"/>
</dbReference>
<feature type="domain" description="Proline dehydrogenase" evidence="11">
    <location>
        <begin position="49"/>
        <end position="297"/>
    </location>
</feature>
<keyword evidence="6" id="KW-0560">Oxidoreductase</keyword>
<feature type="binding site" evidence="10">
    <location>
        <begin position="188"/>
        <end position="190"/>
    </location>
    <ligand>
        <name>FAD</name>
        <dbReference type="ChEBI" id="CHEBI:57692"/>
    </ligand>
</feature>
<dbReference type="Gene3D" id="3.20.20.220">
    <property type="match status" value="1"/>
</dbReference>
<comment type="catalytic activity">
    <reaction evidence="8">
        <text>L-proline + a quinone = (S)-1-pyrroline-5-carboxylate + a quinol + H(+)</text>
        <dbReference type="Rhea" id="RHEA:23784"/>
        <dbReference type="ChEBI" id="CHEBI:15378"/>
        <dbReference type="ChEBI" id="CHEBI:17388"/>
        <dbReference type="ChEBI" id="CHEBI:24646"/>
        <dbReference type="ChEBI" id="CHEBI:60039"/>
        <dbReference type="ChEBI" id="CHEBI:132124"/>
        <dbReference type="EC" id="1.5.5.2"/>
    </reaction>
</comment>
<dbReference type="AlphaFoldDB" id="A0A4S4C8H4"/>
<dbReference type="SUPFAM" id="SSF51730">
    <property type="entry name" value="FAD-linked oxidoreductase"/>
    <property type="match status" value="1"/>
</dbReference>
<evidence type="ECO:0000256" key="10">
    <source>
        <dbReference type="PIRSR" id="PIRSR000196-2"/>
    </source>
</evidence>
<feature type="binding site" evidence="9">
    <location>
        <position position="289"/>
    </location>
    <ligand>
        <name>substrate</name>
    </ligand>
</feature>
<dbReference type="PIRSF" id="PIRSF000196">
    <property type="entry name" value="Pro_dehydrog"/>
    <property type="match status" value="1"/>
</dbReference>
<comment type="pathway">
    <text evidence="1">Amino-acid degradation; L-proline degradation into L-glutamate; L-glutamate from L-proline: step 1/2.</text>
</comment>
<dbReference type="RefSeq" id="WP_136368294.1">
    <property type="nucleotide sequence ID" value="NZ_SSOB01000003.1"/>
</dbReference>
<evidence type="ECO:0000313" key="13">
    <source>
        <dbReference type="Proteomes" id="UP000310636"/>
    </source>
</evidence>
<feature type="binding site" evidence="10">
    <location>
        <position position="135"/>
    </location>
    <ligand>
        <name>FAD</name>
        <dbReference type="ChEBI" id="CHEBI:57692"/>
    </ligand>
</feature>
<dbReference type="InterPro" id="IPR008219">
    <property type="entry name" value="PRODH_bac_arc"/>
</dbReference>
<dbReference type="OrthoDB" id="9773461at2"/>
<evidence type="ECO:0000256" key="7">
    <source>
        <dbReference type="ARBA" id="ARBA00023062"/>
    </source>
</evidence>
<keyword evidence="3" id="KW-0285">Flavoprotein</keyword>
<dbReference type="EC" id="1.5.5.2" evidence="2"/>
<accession>A0A4S4C8H4</accession>
<feature type="binding site" evidence="9">
    <location>
        <position position="290"/>
    </location>
    <ligand>
        <name>substrate</name>
    </ligand>
</feature>
<evidence type="ECO:0000256" key="5">
    <source>
        <dbReference type="ARBA" id="ARBA00022827"/>
    </source>
</evidence>
<dbReference type="Proteomes" id="UP000310636">
    <property type="component" value="Unassembled WGS sequence"/>
</dbReference>